<dbReference type="InterPro" id="IPR027405">
    <property type="entry name" value="YidB-like"/>
</dbReference>
<dbReference type="SUPFAM" id="SSF140804">
    <property type="entry name" value="YidB-like"/>
    <property type="match status" value="1"/>
</dbReference>
<evidence type="ECO:0000313" key="1">
    <source>
        <dbReference type="EMBL" id="NKZ38900.1"/>
    </source>
</evidence>
<proteinExistence type="predicted"/>
<dbReference type="EMBL" id="JAAZQD010000003">
    <property type="protein sequence ID" value="NKZ38900.1"/>
    <property type="molecule type" value="Genomic_DNA"/>
</dbReference>
<name>A0A846ZMU5_9GAMM</name>
<dbReference type="Pfam" id="PF20159">
    <property type="entry name" value="YidB"/>
    <property type="match status" value="1"/>
</dbReference>
<keyword evidence="2" id="KW-1185">Reference proteome</keyword>
<sequence>MSMFGDLVGKLTGKEGGAALMSVVTALIERAGGLQALLGLLEKNGLGAQIASWVGQGANQPVSGSQLGQALEQGGLGSVIRDHASQLGLGEDALNDQLAKLLPEAVNHLTPDGDAAVGKVDLGGLGALAGKLFG</sequence>
<dbReference type="Gene3D" id="1.10.10.690">
    <property type="entry name" value="YidB-like"/>
    <property type="match status" value="1"/>
</dbReference>
<dbReference type="Proteomes" id="UP000541636">
    <property type="component" value="Unassembled WGS sequence"/>
</dbReference>
<dbReference type="AlphaFoldDB" id="A0A846ZMU5"/>
<comment type="caution">
    <text evidence="1">The sequence shown here is derived from an EMBL/GenBank/DDBJ whole genome shotgun (WGS) entry which is preliminary data.</text>
</comment>
<organism evidence="1 2">
    <name type="scientific">Oleiagrimonas citrea</name>
    <dbReference type="NCBI Taxonomy" id="1665687"/>
    <lineage>
        <taxon>Bacteria</taxon>
        <taxon>Pseudomonadati</taxon>
        <taxon>Pseudomonadota</taxon>
        <taxon>Gammaproteobacteria</taxon>
        <taxon>Lysobacterales</taxon>
        <taxon>Rhodanobacteraceae</taxon>
        <taxon>Oleiagrimonas</taxon>
    </lineage>
</organism>
<accession>A0A846ZMU5</accession>
<reference evidence="1 2" key="1">
    <citation type="journal article" date="2017" name="Int. J. Syst. Evol. Microbiol.">
        <title>Oleiagrimonas citrea sp. nov., a marine bacterium isolated from tidal flat sediment and emended description of the genus Oleiagrimonas Fang et al. 2015 and Oleiagrimonas soli.</title>
        <authorList>
            <person name="Yang S.H."/>
            <person name="Seo H.S."/>
            <person name="Seong C.N."/>
            <person name="Kwon K.K."/>
        </authorList>
    </citation>
    <scope>NUCLEOTIDE SEQUENCE [LARGE SCALE GENOMIC DNA]</scope>
    <source>
        <strain evidence="1 2">MEBiC09124</strain>
    </source>
</reference>
<protein>
    <submittedName>
        <fullName evidence="1">DUF937 domain-containing protein</fullName>
    </submittedName>
</protein>
<evidence type="ECO:0000313" key="2">
    <source>
        <dbReference type="Proteomes" id="UP000541636"/>
    </source>
</evidence>
<gene>
    <name evidence="1" type="ORF">HF690_07995</name>
</gene>
<dbReference type="RefSeq" id="WP_168609081.1">
    <property type="nucleotide sequence ID" value="NZ_JAAZQD010000003.1"/>
</dbReference>
<dbReference type="InterPro" id="IPR045372">
    <property type="entry name" value="YidB"/>
</dbReference>